<protein>
    <submittedName>
        <fullName evidence="9">Major facilitator superfamily domain-containing protein</fullName>
    </submittedName>
</protein>
<proteinExistence type="inferred from homology"/>
<feature type="transmembrane region" description="Helical" evidence="7">
    <location>
        <begin position="629"/>
        <end position="649"/>
    </location>
</feature>
<feature type="transmembrane region" description="Helical" evidence="7">
    <location>
        <begin position="779"/>
        <end position="798"/>
    </location>
</feature>
<dbReference type="GO" id="GO:0022857">
    <property type="term" value="F:transmembrane transporter activity"/>
    <property type="evidence" value="ECO:0007669"/>
    <property type="project" value="InterPro"/>
</dbReference>
<evidence type="ECO:0000256" key="7">
    <source>
        <dbReference type="SAM" id="Phobius"/>
    </source>
</evidence>
<feature type="transmembrane region" description="Helical" evidence="7">
    <location>
        <begin position="210"/>
        <end position="234"/>
    </location>
</feature>
<feature type="transmembrane region" description="Helical" evidence="7">
    <location>
        <begin position="830"/>
        <end position="851"/>
    </location>
</feature>
<feature type="domain" description="Major facilitator superfamily (MFS) profile" evidence="8">
    <location>
        <begin position="90"/>
        <end position="548"/>
    </location>
</feature>
<feature type="transmembrane region" description="Helical" evidence="7">
    <location>
        <begin position="439"/>
        <end position="456"/>
    </location>
</feature>
<dbReference type="CDD" id="cd17316">
    <property type="entry name" value="MFS_SV2_like"/>
    <property type="match status" value="1"/>
</dbReference>
<comment type="subcellular location">
    <subcellularLocation>
        <location evidence="1">Membrane</location>
        <topology evidence="1">Multi-pass membrane protein</topology>
    </subcellularLocation>
</comment>
<dbReference type="GO" id="GO:0016020">
    <property type="term" value="C:membrane"/>
    <property type="evidence" value="ECO:0007669"/>
    <property type="project" value="UniProtKB-SubCell"/>
</dbReference>
<gene>
    <name evidence="9" type="ORF">R3P38DRAFT_2598120</name>
</gene>
<organism evidence="9 10">
    <name type="scientific">Favolaschia claudopus</name>
    <dbReference type="NCBI Taxonomy" id="2862362"/>
    <lineage>
        <taxon>Eukaryota</taxon>
        <taxon>Fungi</taxon>
        <taxon>Dikarya</taxon>
        <taxon>Basidiomycota</taxon>
        <taxon>Agaricomycotina</taxon>
        <taxon>Agaricomycetes</taxon>
        <taxon>Agaricomycetidae</taxon>
        <taxon>Agaricales</taxon>
        <taxon>Marasmiineae</taxon>
        <taxon>Mycenaceae</taxon>
        <taxon>Favolaschia</taxon>
    </lineage>
</organism>
<dbReference type="EMBL" id="JAWWNJ010000003">
    <property type="protein sequence ID" value="KAK7059875.1"/>
    <property type="molecule type" value="Genomic_DNA"/>
</dbReference>
<evidence type="ECO:0000256" key="4">
    <source>
        <dbReference type="ARBA" id="ARBA00022692"/>
    </source>
</evidence>
<evidence type="ECO:0000256" key="1">
    <source>
        <dbReference type="ARBA" id="ARBA00004141"/>
    </source>
</evidence>
<feature type="transmembrane region" description="Helical" evidence="7">
    <location>
        <begin position="254"/>
        <end position="274"/>
    </location>
</feature>
<feature type="transmembrane region" description="Helical" evidence="7">
    <location>
        <begin position="88"/>
        <end position="113"/>
    </location>
</feature>
<dbReference type="PANTHER" id="PTHR23511:SF12">
    <property type="entry name" value="TRANSPORTER, PUTATIVE (AFU_ORTHOLOGUE AFUA_7G01740)-RELATED"/>
    <property type="match status" value="1"/>
</dbReference>
<comment type="similarity">
    <text evidence="2">Belongs to the major facilitator superfamily.</text>
</comment>
<dbReference type="Proteomes" id="UP001362999">
    <property type="component" value="Unassembled WGS sequence"/>
</dbReference>
<evidence type="ECO:0000256" key="5">
    <source>
        <dbReference type="ARBA" id="ARBA00022989"/>
    </source>
</evidence>
<dbReference type="InterPro" id="IPR036259">
    <property type="entry name" value="MFS_trans_sf"/>
</dbReference>
<feature type="transmembrane region" description="Helical" evidence="7">
    <location>
        <begin position="585"/>
        <end position="609"/>
    </location>
</feature>
<dbReference type="SUPFAM" id="SSF103473">
    <property type="entry name" value="MFS general substrate transporter"/>
    <property type="match status" value="2"/>
</dbReference>
<accession>A0AAW0E7S1</accession>
<dbReference type="FunFam" id="1.20.1250.20:FF:000171">
    <property type="entry name" value="MFS general substrate transporter"/>
    <property type="match status" value="1"/>
</dbReference>
<feature type="transmembrane region" description="Helical" evidence="7">
    <location>
        <begin position="133"/>
        <end position="150"/>
    </location>
</feature>
<dbReference type="PROSITE" id="PS50850">
    <property type="entry name" value="MFS"/>
    <property type="match status" value="1"/>
</dbReference>
<feature type="transmembrane region" description="Helical" evidence="7">
    <location>
        <begin position="362"/>
        <end position="384"/>
    </location>
</feature>
<evidence type="ECO:0000256" key="2">
    <source>
        <dbReference type="ARBA" id="ARBA00008335"/>
    </source>
</evidence>
<evidence type="ECO:0000259" key="8">
    <source>
        <dbReference type="PROSITE" id="PS50850"/>
    </source>
</evidence>
<reference evidence="9 10" key="1">
    <citation type="journal article" date="2024" name="J Genomics">
        <title>Draft genome sequencing and assembly of Favolaschia claudopus CIRM-BRFM 2984 isolated from oak limbs.</title>
        <authorList>
            <person name="Navarro D."/>
            <person name="Drula E."/>
            <person name="Chaduli D."/>
            <person name="Cazenave R."/>
            <person name="Ahrendt S."/>
            <person name="Wang J."/>
            <person name="Lipzen A."/>
            <person name="Daum C."/>
            <person name="Barry K."/>
            <person name="Grigoriev I.V."/>
            <person name="Favel A."/>
            <person name="Rosso M.N."/>
            <person name="Martin F."/>
        </authorList>
    </citation>
    <scope>NUCLEOTIDE SEQUENCE [LARGE SCALE GENOMIC DNA]</scope>
    <source>
        <strain evidence="9 10">CIRM-BRFM 2984</strain>
    </source>
</reference>
<keyword evidence="4 7" id="KW-0812">Transmembrane</keyword>
<feature type="transmembrane region" description="Helical" evidence="7">
    <location>
        <begin position="736"/>
        <end position="759"/>
    </location>
</feature>
<evidence type="ECO:0000313" key="9">
    <source>
        <dbReference type="EMBL" id="KAK7059875.1"/>
    </source>
</evidence>
<dbReference type="AlphaFoldDB" id="A0AAW0E7S1"/>
<dbReference type="InterPro" id="IPR020846">
    <property type="entry name" value="MFS_dom"/>
</dbReference>
<feature type="transmembrane region" description="Helical" evidence="7">
    <location>
        <begin position="892"/>
        <end position="913"/>
    </location>
</feature>
<evidence type="ECO:0000313" key="10">
    <source>
        <dbReference type="Proteomes" id="UP001362999"/>
    </source>
</evidence>
<feature type="transmembrane region" description="Helical" evidence="7">
    <location>
        <begin position="805"/>
        <end position="824"/>
    </location>
</feature>
<keyword evidence="10" id="KW-1185">Reference proteome</keyword>
<name>A0AAW0E7S1_9AGAR</name>
<dbReference type="Gene3D" id="1.20.1250.20">
    <property type="entry name" value="MFS general substrate transporter like domains"/>
    <property type="match status" value="3"/>
</dbReference>
<evidence type="ECO:0000256" key="3">
    <source>
        <dbReference type="ARBA" id="ARBA00022448"/>
    </source>
</evidence>
<feature type="transmembrane region" description="Helical" evidence="7">
    <location>
        <begin position="514"/>
        <end position="541"/>
    </location>
</feature>
<dbReference type="Pfam" id="PF00083">
    <property type="entry name" value="Sugar_tr"/>
    <property type="match status" value="1"/>
</dbReference>
<keyword evidence="6 7" id="KW-0472">Membrane</keyword>
<dbReference type="Pfam" id="PF07690">
    <property type="entry name" value="MFS_1"/>
    <property type="match status" value="1"/>
</dbReference>
<feature type="transmembrane region" description="Helical" evidence="7">
    <location>
        <begin position="863"/>
        <end position="886"/>
    </location>
</feature>
<dbReference type="InterPro" id="IPR005828">
    <property type="entry name" value="MFS_sugar_transport-like"/>
</dbReference>
<keyword evidence="3" id="KW-0813">Transport</keyword>
<keyword evidence="5 7" id="KW-1133">Transmembrane helix</keyword>
<feature type="transmembrane region" description="Helical" evidence="7">
    <location>
        <begin position="462"/>
        <end position="483"/>
    </location>
</feature>
<evidence type="ECO:0000256" key="6">
    <source>
        <dbReference type="ARBA" id="ARBA00023136"/>
    </source>
</evidence>
<feature type="transmembrane region" description="Helical" evidence="7">
    <location>
        <begin position="157"/>
        <end position="176"/>
    </location>
</feature>
<sequence length="921" mass="99742">MRRRLDPHASLAALCWPSSRFTFPPFLPSTTMSTQDTSAKGKDLDKASQDSVQVHVETIDDAVDPIYQAKARILNEALQDIGMGRYQWGLFMVTGFGWLADNLWPIVTGLILVPVLNEFAGSQGPFLKLGQNIGLLVGAAFWGVGADVWGRKLSFNLTMLITGVFGISAAGSPNYIALCSLAAVWSVGVGGNLPVDSSIFLEFVPASHQYLLTVLSIWWAFGQLLGSLVAWPLIGNYSCTPPSCPRASNQGWRYFLYAMGGLMIFFWGIRFFVFKLYESPKYLMGTGKDEEAVAVVHKVAAYNGKTSELSIEDLRAADKVQDGGDGEHQQQVNVNKVSAVVQRKLSVFGGDHVRPLFATRELAYSTSLLIVLWAIIGLAFPLYNSFVTYYLSTRGADFGDGSTYITYRNTVILSVTGVPGALVAGYLVELPLLGRKGTLAISTALTGLFILLSTTSRTSDALLGWNCAYTFTSNVMYGVLYALSPELFPTKDRGTGNALVATANRIFGIMAPIVALYADLTSSVPIFISGALFIVAGLITITEVDVPADYVTLCALMAVLSVGVGGNFPVDSTIFIEFVPASHQYLLTVLSVWWAFGQILGSLVAWPLIGNYSCTPPECSRSSNQGWRYFLYAMGGLMLVFWAIRFFVFDLYESPKYLMGIGKDEEAVAIVHKVAAYNKTTSDLSVEDLKAQDKVEGEQKNVNMISAAVRQNLSVFNGDHVRPLFATRKLAYSTGLLILIWGIVGLAFPLYGAFVTYYLDTRGATFGDGSTYITYRNTVIISVTGVPGSLIAGYLVELPHFGRKGTLFLSTALTGVFILLSTTSRSSNALLAWNCAFTFTSATMYGVLYALSPELFPTKYRGTGNALCATANRIFGVMAPIIALYADLTTSVPIFIAGALFIVAGVIALLLPFESRGLAAL</sequence>
<dbReference type="PANTHER" id="PTHR23511">
    <property type="entry name" value="SYNAPTIC VESICLE GLYCOPROTEIN 2"/>
    <property type="match status" value="1"/>
</dbReference>
<dbReference type="InterPro" id="IPR011701">
    <property type="entry name" value="MFS"/>
</dbReference>
<comment type="caution">
    <text evidence="9">The sequence shown here is derived from an EMBL/GenBank/DDBJ whole genome shotgun (WGS) entry which is preliminary data.</text>
</comment>
<feature type="transmembrane region" description="Helical" evidence="7">
    <location>
        <begin position="404"/>
        <end position="427"/>
    </location>
</feature>